<dbReference type="PANTHER" id="PTHR48078:SF6">
    <property type="entry name" value="L-THREONINE DEHYDRATASE CATABOLIC TDCB"/>
    <property type="match status" value="1"/>
</dbReference>
<feature type="domain" description="Tryptophan synthase beta chain-like PALP" evidence="4">
    <location>
        <begin position="18"/>
        <end position="305"/>
    </location>
</feature>
<dbReference type="Pfam" id="PF00291">
    <property type="entry name" value="PALP"/>
    <property type="match status" value="1"/>
</dbReference>
<dbReference type="GO" id="GO:0004794">
    <property type="term" value="F:threonine deaminase activity"/>
    <property type="evidence" value="ECO:0007669"/>
    <property type="project" value="TreeGrafter"/>
</dbReference>
<evidence type="ECO:0000259" key="4">
    <source>
        <dbReference type="Pfam" id="PF00291"/>
    </source>
</evidence>
<accession>A0A6J4N5A1</accession>
<dbReference type="InterPro" id="IPR000634">
    <property type="entry name" value="Ser/Thr_deHydtase_PyrdxlP-BS"/>
</dbReference>
<dbReference type="PANTHER" id="PTHR48078">
    <property type="entry name" value="THREONINE DEHYDRATASE, MITOCHONDRIAL-RELATED"/>
    <property type="match status" value="1"/>
</dbReference>
<dbReference type="InterPro" id="IPR001926">
    <property type="entry name" value="TrpB-like_PALP"/>
</dbReference>
<keyword evidence="3" id="KW-0456">Lyase</keyword>
<dbReference type="GO" id="GO:0006565">
    <property type="term" value="P:L-serine catabolic process"/>
    <property type="evidence" value="ECO:0007669"/>
    <property type="project" value="TreeGrafter"/>
</dbReference>
<evidence type="ECO:0000256" key="3">
    <source>
        <dbReference type="ARBA" id="ARBA00023239"/>
    </source>
</evidence>
<proteinExistence type="predicted"/>
<dbReference type="PROSITE" id="PS00165">
    <property type="entry name" value="DEHYDRATASE_SER_THR"/>
    <property type="match status" value="1"/>
</dbReference>
<dbReference type="GO" id="GO:0006567">
    <property type="term" value="P:L-threonine catabolic process"/>
    <property type="evidence" value="ECO:0007669"/>
    <property type="project" value="TreeGrafter"/>
</dbReference>
<reference evidence="5" key="1">
    <citation type="submission" date="2020-02" db="EMBL/GenBank/DDBJ databases">
        <authorList>
            <person name="Meier V. D."/>
        </authorList>
    </citation>
    <scope>NUCLEOTIDE SEQUENCE</scope>
    <source>
        <strain evidence="5">AVDCRST_MAG75</strain>
    </source>
</reference>
<evidence type="ECO:0000256" key="1">
    <source>
        <dbReference type="ARBA" id="ARBA00001933"/>
    </source>
</evidence>
<sequence>MDDPVTLQSIQGAAELIRPYVVRTPTLPMGRLSELLGLPVVGKFELLQHTGAFKARGAFHRMLRLSASERTAGVVAVSGGNNGLAVAYAARQLGITATVIMPATTASTSVQRARADGAEVALTDTIAGAFAQALEEVTAGKVMVHPFDDPAVIAGQGTMALELYADAPDITDVVVSIGGGGMITGVATALKALSPGIRVWGVETYGADAMTRALAAGEPVALDAITSIATTLGAPTVSGRTLAGVQALLEEVLLVTDEEAVRSIEVLSQVSKIITEPAAACTWAAALQLRDRLPPDARLALVLCGGNASLDDIADWRSRFPTD</sequence>
<dbReference type="SUPFAM" id="SSF53686">
    <property type="entry name" value="Tryptophan synthase beta subunit-like PLP-dependent enzymes"/>
    <property type="match status" value="1"/>
</dbReference>
<dbReference type="InterPro" id="IPR050147">
    <property type="entry name" value="Ser/Thr_Dehydratase"/>
</dbReference>
<dbReference type="EMBL" id="CADCUO010000045">
    <property type="protein sequence ID" value="CAA9378073.1"/>
    <property type="molecule type" value="Genomic_DNA"/>
</dbReference>
<dbReference type="AlphaFoldDB" id="A0A6J4N5A1"/>
<evidence type="ECO:0000313" key="5">
    <source>
        <dbReference type="EMBL" id="CAA9378073.1"/>
    </source>
</evidence>
<dbReference type="GO" id="GO:0009097">
    <property type="term" value="P:isoleucine biosynthetic process"/>
    <property type="evidence" value="ECO:0007669"/>
    <property type="project" value="TreeGrafter"/>
</dbReference>
<dbReference type="CDD" id="cd01562">
    <property type="entry name" value="Thr-dehyd"/>
    <property type="match status" value="1"/>
</dbReference>
<keyword evidence="2" id="KW-0663">Pyridoxal phosphate</keyword>
<dbReference type="GO" id="GO:0030170">
    <property type="term" value="F:pyridoxal phosphate binding"/>
    <property type="evidence" value="ECO:0007669"/>
    <property type="project" value="InterPro"/>
</dbReference>
<dbReference type="InterPro" id="IPR036052">
    <property type="entry name" value="TrpB-like_PALP_sf"/>
</dbReference>
<name>A0A6J4N5A1_9ACTN</name>
<gene>
    <name evidence="5" type="ORF">AVDCRST_MAG75-716</name>
</gene>
<evidence type="ECO:0000256" key="2">
    <source>
        <dbReference type="ARBA" id="ARBA00022898"/>
    </source>
</evidence>
<protein>
    <recommendedName>
        <fullName evidence="4">Tryptophan synthase beta chain-like PALP domain-containing protein</fullName>
    </recommendedName>
</protein>
<organism evidence="5">
    <name type="scientific">uncultured Propionibacteriaceae bacterium</name>
    <dbReference type="NCBI Taxonomy" id="257457"/>
    <lineage>
        <taxon>Bacteria</taxon>
        <taxon>Bacillati</taxon>
        <taxon>Actinomycetota</taxon>
        <taxon>Actinomycetes</taxon>
        <taxon>Propionibacteriales</taxon>
        <taxon>Propionibacteriaceae</taxon>
        <taxon>environmental samples</taxon>
    </lineage>
</organism>
<comment type="cofactor">
    <cofactor evidence="1">
        <name>pyridoxal 5'-phosphate</name>
        <dbReference type="ChEBI" id="CHEBI:597326"/>
    </cofactor>
</comment>
<dbReference type="Gene3D" id="3.40.50.1100">
    <property type="match status" value="2"/>
</dbReference>
<dbReference type="GO" id="GO:0003941">
    <property type="term" value="F:L-serine ammonia-lyase activity"/>
    <property type="evidence" value="ECO:0007669"/>
    <property type="project" value="TreeGrafter"/>
</dbReference>